<organism evidence="8 9">
    <name type="scientific">Kalanchoe fedtschenkoi</name>
    <name type="common">Lavender scallops</name>
    <name type="synonym">South American air plant</name>
    <dbReference type="NCBI Taxonomy" id="63787"/>
    <lineage>
        <taxon>Eukaryota</taxon>
        <taxon>Viridiplantae</taxon>
        <taxon>Streptophyta</taxon>
        <taxon>Embryophyta</taxon>
        <taxon>Tracheophyta</taxon>
        <taxon>Spermatophyta</taxon>
        <taxon>Magnoliopsida</taxon>
        <taxon>eudicotyledons</taxon>
        <taxon>Gunneridae</taxon>
        <taxon>Pentapetalae</taxon>
        <taxon>Saxifragales</taxon>
        <taxon>Crassulaceae</taxon>
        <taxon>Kalanchoe</taxon>
    </lineage>
</organism>
<feature type="transmembrane region" description="Helical" evidence="6">
    <location>
        <begin position="265"/>
        <end position="283"/>
    </location>
</feature>
<feature type="transmembrane region" description="Helical" evidence="6">
    <location>
        <begin position="376"/>
        <end position="399"/>
    </location>
</feature>
<dbReference type="EnsemblPlants" id="Kaladp0045s0358.3.v1.1">
    <property type="protein sequence ID" value="Kaladp0045s0358.3.v1.1"/>
    <property type="gene ID" value="Kaladp0045s0358.v1.1"/>
</dbReference>
<evidence type="ECO:0000256" key="3">
    <source>
        <dbReference type="ARBA" id="ARBA00022970"/>
    </source>
</evidence>
<keyword evidence="3" id="KW-0029">Amino-acid transport</keyword>
<feature type="transmembrane region" description="Helical" evidence="6">
    <location>
        <begin position="351"/>
        <end position="370"/>
    </location>
</feature>
<dbReference type="InterPro" id="IPR013057">
    <property type="entry name" value="AA_transpt_TM"/>
</dbReference>
<feature type="transmembrane region" description="Helical" evidence="6">
    <location>
        <begin position="151"/>
        <end position="172"/>
    </location>
</feature>
<dbReference type="PANTHER" id="PTHR22950:SF553">
    <property type="entry name" value="AMINO ACID TRANSPORTER AVT6A-LIKE"/>
    <property type="match status" value="1"/>
</dbReference>
<dbReference type="PANTHER" id="PTHR22950">
    <property type="entry name" value="AMINO ACID TRANSPORTER"/>
    <property type="match status" value="1"/>
</dbReference>
<keyword evidence="2 6" id="KW-0812">Transmembrane</keyword>
<feature type="domain" description="Amino acid transporter transmembrane" evidence="7">
    <location>
        <begin position="26"/>
        <end position="424"/>
    </location>
</feature>
<feature type="transmembrane region" description="Helical" evidence="6">
    <location>
        <begin position="224"/>
        <end position="244"/>
    </location>
</feature>
<proteinExistence type="predicted"/>
<comment type="subcellular location">
    <subcellularLocation>
        <location evidence="1">Membrane</location>
        <topology evidence="1">Multi-pass membrane protein</topology>
    </subcellularLocation>
</comment>
<dbReference type="GO" id="GO:0015179">
    <property type="term" value="F:L-amino acid transmembrane transporter activity"/>
    <property type="evidence" value="ECO:0007669"/>
    <property type="project" value="TreeGrafter"/>
</dbReference>
<feature type="transmembrane region" description="Helical" evidence="6">
    <location>
        <begin position="310"/>
        <end position="330"/>
    </location>
</feature>
<dbReference type="GO" id="GO:0031090">
    <property type="term" value="C:organelle membrane"/>
    <property type="evidence" value="ECO:0007669"/>
    <property type="project" value="UniProtKB-ARBA"/>
</dbReference>
<sequence>MTTGEKNREKGVPLLLKNPLEKFKGASFSGSVFNLSCTIIGAGIMSLPATFKVLGVVPGIALILFTVFLTDMSIEMLLRFSRPSGCGSYSEVMGDTFGVVGKMALQIIVVVNNIGVVIVYLIIIEDVFSGSTSNGVHHAGVLEGWFGAHWWTGRSFVLAFLTLTFFIPSICFKRIDSLRYTSTISVLLAVVFLAVVASVSVYKIVEGSVLRPRWFPEITNFGSFWNFFTVVPVIVCACVCHYNVHTIQNELAEEPQMQAVVGTSLALCASVYVTTGLFGYLLFGESTLPDMLSNFDNDLGIPYGYLLNDIIRVSYGGHIILIFPIVFHPLRLSFDGIFFSSSRPLASDNTRFAVISLLLVFIGLVGALYIPNIWVVFEFVGATAGFLMAFILPAAITLKDRHGIATGKDKLAAIFMILLGIFANAIAICSSAYSLVV</sequence>
<protein>
    <recommendedName>
        <fullName evidence="7">Amino acid transporter transmembrane domain-containing protein</fullName>
    </recommendedName>
</protein>
<evidence type="ECO:0000259" key="7">
    <source>
        <dbReference type="Pfam" id="PF01490"/>
    </source>
</evidence>
<accession>A0A7N0TV34</accession>
<evidence type="ECO:0000256" key="6">
    <source>
        <dbReference type="SAM" id="Phobius"/>
    </source>
</evidence>
<evidence type="ECO:0000256" key="4">
    <source>
        <dbReference type="ARBA" id="ARBA00022989"/>
    </source>
</evidence>
<reference evidence="8" key="1">
    <citation type="submission" date="2021-01" db="UniProtKB">
        <authorList>
            <consortium name="EnsemblPlants"/>
        </authorList>
    </citation>
    <scope>IDENTIFICATION</scope>
</reference>
<feature type="transmembrane region" description="Helical" evidence="6">
    <location>
        <begin position="26"/>
        <end position="47"/>
    </location>
</feature>
<evidence type="ECO:0000313" key="9">
    <source>
        <dbReference type="Proteomes" id="UP000594263"/>
    </source>
</evidence>
<keyword evidence="9" id="KW-1185">Reference proteome</keyword>
<feature type="transmembrane region" description="Helical" evidence="6">
    <location>
        <begin position="53"/>
        <end position="74"/>
    </location>
</feature>
<dbReference type="AlphaFoldDB" id="A0A7N0TV34"/>
<name>A0A7N0TV34_KALFE</name>
<evidence type="ECO:0000256" key="2">
    <source>
        <dbReference type="ARBA" id="ARBA00022692"/>
    </source>
</evidence>
<feature type="transmembrane region" description="Helical" evidence="6">
    <location>
        <begin position="184"/>
        <end position="204"/>
    </location>
</feature>
<evidence type="ECO:0000313" key="8">
    <source>
        <dbReference type="EnsemblPlants" id="Kaladp0045s0358.3.v1.1"/>
    </source>
</evidence>
<keyword evidence="3" id="KW-0813">Transport</keyword>
<keyword evidence="4 6" id="KW-1133">Transmembrane helix</keyword>
<dbReference type="Gramene" id="Kaladp0045s0358.3.v1.1">
    <property type="protein sequence ID" value="Kaladp0045s0358.3.v1.1"/>
    <property type="gene ID" value="Kaladp0045s0358.v1.1"/>
</dbReference>
<evidence type="ECO:0000256" key="1">
    <source>
        <dbReference type="ARBA" id="ARBA00004141"/>
    </source>
</evidence>
<dbReference type="Pfam" id="PF01490">
    <property type="entry name" value="Aa_trans"/>
    <property type="match status" value="1"/>
</dbReference>
<feature type="transmembrane region" description="Helical" evidence="6">
    <location>
        <begin position="411"/>
        <end position="436"/>
    </location>
</feature>
<dbReference type="Proteomes" id="UP000594263">
    <property type="component" value="Unplaced"/>
</dbReference>
<keyword evidence="5 6" id="KW-0472">Membrane</keyword>
<evidence type="ECO:0000256" key="5">
    <source>
        <dbReference type="ARBA" id="ARBA00023136"/>
    </source>
</evidence>
<feature type="transmembrane region" description="Helical" evidence="6">
    <location>
        <begin position="103"/>
        <end position="123"/>
    </location>
</feature>